<feature type="domain" description="Thiamin pyrophosphokinase-like substrate-binding" evidence="7">
    <location>
        <begin position="138"/>
        <end position="193"/>
    </location>
</feature>
<dbReference type="RefSeq" id="WP_066340503.1">
    <property type="nucleotide sequence ID" value="NZ_CP016503.1"/>
</dbReference>
<dbReference type="GO" id="GO:0006772">
    <property type="term" value="P:thiamine metabolic process"/>
    <property type="evidence" value="ECO:0007669"/>
    <property type="project" value="UniProtKB-UniRule"/>
</dbReference>
<dbReference type="SUPFAM" id="SSF63999">
    <property type="entry name" value="Thiamin pyrophosphokinase, catalytic domain"/>
    <property type="match status" value="1"/>
</dbReference>
<evidence type="ECO:0000313" key="8">
    <source>
        <dbReference type="EMBL" id="ANV98171.1"/>
    </source>
</evidence>
<dbReference type="Pfam" id="PF21275">
    <property type="entry name" value="Thi_PPkinase_C"/>
    <property type="match status" value="1"/>
</dbReference>
<dbReference type="KEGG" id="het:BBW65_04865"/>
<dbReference type="STRING" id="222136.BBW65_04865"/>
<protein>
    <recommendedName>
        <fullName evidence="5">Thiamine diphosphokinase</fullName>
        <ecNumber evidence="5">2.7.6.2</ecNumber>
    </recommendedName>
</protein>
<name>A0A1B1U619_9HELI</name>
<keyword evidence="3 8" id="KW-0418">Kinase</keyword>
<dbReference type="GO" id="GO:0004788">
    <property type="term" value="F:thiamine diphosphokinase activity"/>
    <property type="evidence" value="ECO:0007669"/>
    <property type="project" value="UniProtKB-UniRule"/>
</dbReference>
<dbReference type="InterPro" id="IPR049442">
    <property type="entry name" value="Thi_PPkinase-like_C"/>
</dbReference>
<dbReference type="Gene3D" id="3.40.50.10240">
    <property type="entry name" value="Thiamin pyrophosphokinase, catalytic domain"/>
    <property type="match status" value="1"/>
</dbReference>
<dbReference type="OrthoDB" id="7057856at2"/>
<evidence type="ECO:0000256" key="3">
    <source>
        <dbReference type="ARBA" id="ARBA00022777"/>
    </source>
</evidence>
<accession>A0A1B1U619</accession>
<dbReference type="EC" id="2.7.6.2" evidence="5"/>
<feature type="domain" description="Thiamin pyrophosphokinase catalytic" evidence="6">
    <location>
        <begin position="21"/>
        <end position="120"/>
    </location>
</feature>
<proteinExistence type="predicted"/>
<evidence type="ECO:0000313" key="9">
    <source>
        <dbReference type="Proteomes" id="UP000092884"/>
    </source>
</evidence>
<evidence type="ECO:0000259" key="7">
    <source>
        <dbReference type="Pfam" id="PF21275"/>
    </source>
</evidence>
<reference evidence="9" key="1">
    <citation type="submission" date="2016-07" db="EMBL/GenBank/DDBJ databases">
        <authorList>
            <person name="Florea S."/>
            <person name="Webb J.S."/>
            <person name="Jaromczyk J."/>
            <person name="Schardl C.L."/>
        </authorList>
    </citation>
    <scope>NUCLEOTIDE SEQUENCE [LARGE SCALE GENOMIC DNA]</scope>
    <source>
        <strain evidence="9">MIT 01-6242</strain>
    </source>
</reference>
<keyword evidence="4" id="KW-0067">ATP-binding</keyword>
<dbReference type="EMBL" id="CP016503">
    <property type="protein sequence ID" value="ANV98171.1"/>
    <property type="molecule type" value="Genomic_DNA"/>
</dbReference>
<dbReference type="PANTHER" id="PTHR41299">
    <property type="entry name" value="THIAMINE PYROPHOSPHOKINASE"/>
    <property type="match status" value="1"/>
</dbReference>
<dbReference type="InterPro" id="IPR006282">
    <property type="entry name" value="Thi_PPkinase"/>
</dbReference>
<dbReference type="GO" id="GO:0016301">
    <property type="term" value="F:kinase activity"/>
    <property type="evidence" value="ECO:0007669"/>
    <property type="project" value="UniProtKB-KW"/>
</dbReference>
<dbReference type="InterPro" id="IPR007371">
    <property type="entry name" value="TPK_catalytic"/>
</dbReference>
<dbReference type="NCBIfam" id="TIGR01378">
    <property type="entry name" value="thi_PPkinase"/>
    <property type="match status" value="1"/>
</dbReference>
<evidence type="ECO:0000256" key="5">
    <source>
        <dbReference type="NCBIfam" id="TIGR01378"/>
    </source>
</evidence>
<dbReference type="Proteomes" id="UP000092884">
    <property type="component" value="Chromosome"/>
</dbReference>
<dbReference type="InterPro" id="IPR036759">
    <property type="entry name" value="TPK_catalytic_sf"/>
</dbReference>
<evidence type="ECO:0000256" key="1">
    <source>
        <dbReference type="ARBA" id="ARBA00022679"/>
    </source>
</evidence>
<evidence type="ECO:0000259" key="6">
    <source>
        <dbReference type="Pfam" id="PF04263"/>
    </source>
</evidence>
<evidence type="ECO:0000256" key="2">
    <source>
        <dbReference type="ARBA" id="ARBA00022741"/>
    </source>
</evidence>
<dbReference type="InterPro" id="IPR053149">
    <property type="entry name" value="TPK"/>
</dbReference>
<dbReference type="PANTHER" id="PTHR41299:SF1">
    <property type="entry name" value="THIAMINE PYROPHOSPHOKINASE"/>
    <property type="match status" value="1"/>
</dbReference>
<organism evidence="8 9">
    <name type="scientific">Helicobacter enhydrae</name>
    <dbReference type="NCBI Taxonomy" id="222136"/>
    <lineage>
        <taxon>Bacteria</taxon>
        <taxon>Pseudomonadati</taxon>
        <taxon>Campylobacterota</taxon>
        <taxon>Epsilonproteobacteria</taxon>
        <taxon>Campylobacterales</taxon>
        <taxon>Helicobacteraceae</taxon>
        <taxon>Helicobacter</taxon>
    </lineage>
</organism>
<keyword evidence="9" id="KW-1185">Reference proteome</keyword>
<dbReference type="CDD" id="cd07995">
    <property type="entry name" value="TPK"/>
    <property type="match status" value="1"/>
</dbReference>
<keyword evidence="1" id="KW-0808">Transferase</keyword>
<dbReference type="GO" id="GO:0005524">
    <property type="term" value="F:ATP binding"/>
    <property type="evidence" value="ECO:0007669"/>
    <property type="project" value="UniProtKB-KW"/>
</dbReference>
<dbReference type="GO" id="GO:0009229">
    <property type="term" value="P:thiamine diphosphate biosynthetic process"/>
    <property type="evidence" value="ECO:0007669"/>
    <property type="project" value="InterPro"/>
</dbReference>
<sequence>MKIVILANGEFPKRKELLWELQNAPFLIACDGAVRHLHQLEISPDVVVGDLDSIPPALKHQYPTIHIQEQESNDLSKAFFYGLQQGGDEFVILGATGKREDHSIANIFLLQHYYQYCKNIKIKSDFGIFGIYFTPFEIPTSIGQQISLFSLTPTMPLSSRGLKYPLKRLCLSHLFMGSLNEASQNSFALEADAPTGVIVYQKHQDILE</sequence>
<gene>
    <name evidence="8" type="ORF">BBW65_04865</name>
</gene>
<keyword evidence="2" id="KW-0547">Nucleotide-binding</keyword>
<evidence type="ECO:0000256" key="4">
    <source>
        <dbReference type="ARBA" id="ARBA00022840"/>
    </source>
</evidence>
<dbReference type="Pfam" id="PF04263">
    <property type="entry name" value="TPK_catalytic"/>
    <property type="match status" value="1"/>
</dbReference>
<dbReference type="AlphaFoldDB" id="A0A1B1U619"/>